<evidence type="ECO:0000313" key="1">
    <source>
        <dbReference type="EMBL" id="SVB75369.1"/>
    </source>
</evidence>
<protein>
    <submittedName>
        <fullName evidence="1">Uncharacterized protein</fullName>
    </submittedName>
</protein>
<reference evidence="1" key="1">
    <citation type="submission" date="2018-05" db="EMBL/GenBank/DDBJ databases">
        <authorList>
            <person name="Lanie J.A."/>
            <person name="Ng W.-L."/>
            <person name="Kazmierczak K.M."/>
            <person name="Andrzejewski T.M."/>
            <person name="Davidsen T.M."/>
            <person name="Wayne K.J."/>
            <person name="Tettelin H."/>
            <person name="Glass J.I."/>
            <person name="Rusch D."/>
            <person name="Podicherti R."/>
            <person name="Tsui H.-C.T."/>
            <person name="Winkler M.E."/>
        </authorList>
    </citation>
    <scope>NUCLEOTIDE SEQUENCE</scope>
</reference>
<sequence length="46" mass="5211">FFHIICALIRQAQPGVEHRNFYVAARPVSMAFTAWHDEIGQEPGQA</sequence>
<organism evidence="1">
    <name type="scientific">marine metagenome</name>
    <dbReference type="NCBI Taxonomy" id="408172"/>
    <lineage>
        <taxon>unclassified sequences</taxon>
        <taxon>metagenomes</taxon>
        <taxon>ecological metagenomes</taxon>
    </lineage>
</organism>
<name>A0A382GK84_9ZZZZ</name>
<dbReference type="AlphaFoldDB" id="A0A382GK84"/>
<dbReference type="EMBL" id="UINC01055927">
    <property type="protein sequence ID" value="SVB75369.1"/>
    <property type="molecule type" value="Genomic_DNA"/>
</dbReference>
<proteinExistence type="predicted"/>
<accession>A0A382GK84</accession>
<gene>
    <name evidence="1" type="ORF">METZ01_LOCUS228223</name>
</gene>
<feature type="non-terminal residue" evidence="1">
    <location>
        <position position="1"/>
    </location>
</feature>